<dbReference type="KEGG" id="dgo:DGo_CA2079"/>
<dbReference type="HOGENOM" id="CLU_013985_1_0_0"/>
<sequence length="157" mass="17294">MQFLSRGGPAHNTPEAWATYVEALNATPNRVNWAVLRGGVAVGRISFSEVRPADRWAEIGTMLLPAAQGAGVNPEAKWLLMTRAFEELGAGRVHFKVDARNARSLRAVEKIGAVREGTLRGYQVRPDGYARDSVMFSVLRAEWPDVRARLLARLNPA</sequence>
<dbReference type="InterPro" id="IPR016181">
    <property type="entry name" value="Acyl_CoA_acyltransferase"/>
</dbReference>
<accession>H8GY78</accession>
<dbReference type="InterPro" id="IPR000182">
    <property type="entry name" value="GNAT_dom"/>
</dbReference>
<dbReference type="SUPFAM" id="SSF55729">
    <property type="entry name" value="Acyl-CoA N-acyltransferases (Nat)"/>
    <property type="match status" value="1"/>
</dbReference>
<feature type="domain" description="N-acetyltransferase" evidence="1">
    <location>
        <begin position="1"/>
        <end position="132"/>
    </location>
</feature>
<proteinExistence type="predicted"/>
<dbReference type="PATRIC" id="fig|745776.4.peg.2135"/>
<dbReference type="PANTHER" id="PTHR43610">
    <property type="entry name" value="BLL6696 PROTEIN"/>
    <property type="match status" value="1"/>
</dbReference>
<dbReference type="PROSITE" id="PS51186">
    <property type="entry name" value="GNAT"/>
    <property type="match status" value="1"/>
</dbReference>
<dbReference type="PANTHER" id="PTHR43610:SF1">
    <property type="entry name" value="N-ACETYLTRANSFERASE DOMAIN-CONTAINING PROTEIN"/>
    <property type="match status" value="1"/>
</dbReference>
<dbReference type="Pfam" id="PF13302">
    <property type="entry name" value="Acetyltransf_3"/>
    <property type="match status" value="1"/>
</dbReference>
<gene>
    <name evidence="2" type="ordered locus">DGo_CA2079</name>
</gene>
<name>H8GY78_DEIGI</name>
<organism evidence="2 3">
    <name type="scientific">Deinococcus gobiensis (strain DSM 21396 / JCM 16679 / CGMCC 1.7299 / I-0)</name>
    <dbReference type="NCBI Taxonomy" id="745776"/>
    <lineage>
        <taxon>Bacteria</taxon>
        <taxon>Thermotogati</taxon>
        <taxon>Deinococcota</taxon>
        <taxon>Deinococci</taxon>
        <taxon>Deinococcales</taxon>
        <taxon>Deinococcaceae</taxon>
        <taxon>Deinococcus</taxon>
    </lineage>
</organism>
<evidence type="ECO:0000313" key="2">
    <source>
        <dbReference type="EMBL" id="AFD26006.1"/>
    </source>
</evidence>
<protein>
    <submittedName>
        <fullName evidence="2">GCN5-related N-acetyltransferase</fullName>
    </submittedName>
</protein>
<keyword evidence="3" id="KW-1185">Reference proteome</keyword>
<reference evidence="2 3" key="1">
    <citation type="journal article" date="2012" name="PLoS ONE">
        <title>Genome sequence and transcriptome analysis of the radioresistant bacterium Deinococcus gobiensis: insights into the extreme environmental adaptations.</title>
        <authorList>
            <person name="Yuan M."/>
            <person name="Chen M."/>
            <person name="Zhang W."/>
            <person name="Lu W."/>
            <person name="Wang J."/>
            <person name="Yang M."/>
            <person name="Zhao P."/>
            <person name="Tang R."/>
            <person name="Li X."/>
            <person name="Hao Y."/>
            <person name="Zhou Z."/>
            <person name="Zhan Y."/>
            <person name="Yu H."/>
            <person name="Teng C."/>
            <person name="Yan Y."/>
            <person name="Ping S."/>
            <person name="Wang Y."/>
            <person name="Lin M."/>
        </authorList>
    </citation>
    <scope>NUCLEOTIDE SEQUENCE [LARGE SCALE GENOMIC DNA]</scope>
    <source>
        <strain evidence="2 3">I-0</strain>
    </source>
</reference>
<dbReference type="Proteomes" id="UP000007575">
    <property type="component" value="Chromosome"/>
</dbReference>
<evidence type="ECO:0000259" key="1">
    <source>
        <dbReference type="PROSITE" id="PS51186"/>
    </source>
</evidence>
<dbReference type="AlphaFoldDB" id="H8GY78"/>
<evidence type="ECO:0000313" key="3">
    <source>
        <dbReference type="Proteomes" id="UP000007575"/>
    </source>
</evidence>
<dbReference type="EMBL" id="CP002191">
    <property type="protein sequence ID" value="AFD26006.1"/>
    <property type="molecule type" value="Genomic_DNA"/>
</dbReference>
<keyword evidence="2" id="KW-0808">Transferase</keyword>
<dbReference type="eggNOG" id="COG1670">
    <property type="taxonomic scope" value="Bacteria"/>
</dbReference>
<dbReference type="STRING" id="745776.DGo_CA2079"/>
<dbReference type="GO" id="GO:0016747">
    <property type="term" value="F:acyltransferase activity, transferring groups other than amino-acyl groups"/>
    <property type="evidence" value="ECO:0007669"/>
    <property type="project" value="InterPro"/>
</dbReference>
<dbReference type="Gene3D" id="3.40.630.30">
    <property type="match status" value="1"/>
</dbReference>